<dbReference type="GO" id="GO:0005737">
    <property type="term" value="C:cytoplasm"/>
    <property type="evidence" value="ECO:0007669"/>
    <property type="project" value="TreeGrafter"/>
</dbReference>
<dbReference type="PANTHER" id="PTHR10910:SF62">
    <property type="entry name" value="AT07585P-RELATED"/>
    <property type="match status" value="1"/>
</dbReference>
<dbReference type="EMBL" id="OA565685">
    <property type="protein sequence ID" value="CAD7197518.1"/>
    <property type="molecule type" value="Genomic_DNA"/>
</dbReference>
<dbReference type="GO" id="GO:0006382">
    <property type="term" value="P:adenosine to inosine editing"/>
    <property type="evidence" value="ECO:0007669"/>
    <property type="project" value="TreeGrafter"/>
</dbReference>
<evidence type="ECO:0000313" key="5">
    <source>
        <dbReference type="EMBL" id="CAD7197518.1"/>
    </source>
</evidence>
<dbReference type="Pfam" id="PF02137">
    <property type="entry name" value="A_deamin"/>
    <property type="match status" value="1"/>
</dbReference>
<dbReference type="SUPFAM" id="SSF54768">
    <property type="entry name" value="dsRNA-binding domain-like"/>
    <property type="match status" value="2"/>
</dbReference>
<dbReference type="GO" id="GO:0006396">
    <property type="term" value="P:RNA processing"/>
    <property type="evidence" value="ECO:0007669"/>
    <property type="project" value="InterPro"/>
</dbReference>
<dbReference type="GO" id="GO:0010468">
    <property type="term" value="P:regulation of gene expression"/>
    <property type="evidence" value="ECO:0007669"/>
    <property type="project" value="UniProtKB-ARBA"/>
</dbReference>
<evidence type="ECO:0000259" key="4">
    <source>
        <dbReference type="PROSITE" id="PS50141"/>
    </source>
</evidence>
<dbReference type="InterPro" id="IPR002466">
    <property type="entry name" value="A_deamin"/>
</dbReference>
<dbReference type="PROSITE" id="PS50137">
    <property type="entry name" value="DS_RBD"/>
    <property type="match status" value="2"/>
</dbReference>
<dbReference type="Pfam" id="PF00035">
    <property type="entry name" value="dsrm"/>
    <property type="match status" value="2"/>
</dbReference>
<dbReference type="PROSITE" id="PS50141">
    <property type="entry name" value="A_DEAMIN_EDITASE"/>
    <property type="match status" value="1"/>
</dbReference>
<dbReference type="AlphaFoldDB" id="A0A7R8VFG7"/>
<accession>A0A7R8VFG7</accession>
<dbReference type="GO" id="GO:0005730">
    <property type="term" value="C:nucleolus"/>
    <property type="evidence" value="ECO:0007669"/>
    <property type="project" value="TreeGrafter"/>
</dbReference>
<sequence length="929" mass="102677">MTNNEPKEQEVKESVTTSEKNAKQGVRIPKDSKMVDIPVFHQEFLAIRGIANQNVLTIKKSFVTTGSSSFPPPLLCKARNISVVKHDYIIRNNIAEYLSEVTLRHSKALSPRCPTALSWAHNLLSFVTAKTQVMADKKLNTCKPIVSDKQILDILWDELPEDNNPDTDIESDDDLDSEQNDDVEDIPRDISTGNTFDDIFLTELSKQHENAITVDKSPATKNNHTDIITGTAVDHLIQDGSLTVHMNNGDQKLPSNGLGDVARPMPEPRKAEKRLLTDSSEGLPARKKRKKSVSAQSQPKNAVCALNELRPGLAYTTVDQSGPVHAPTFTVSVEVNGQTYTGQGRSKKLAKHAAAEAALRSFVQFKNAPEAQQAMNVHIADMDFTSDVTETEEDLFHAFQPSSDLVGTKTGDGQVPLQNGTNTVLQALLSPGRRTGALRAPILTSDKSPVMLLNELRPGIKYECLSESGEPYAKFTMGVNIDDETFEGTGPSKKLGKAAAAKSALAKLYNLSFSPFSTPLQPARTPSTPSSVDQMVLPQVLVVNKFQVLIENHPTHSRRKVLAGIVMTTGLQMDDATVISVATGTKCINGEHMSERGASLNDTHAEIIARRCLCDYLYTQLEMHMNPDLVGQSIFVLREDKKGYKLRENVKFHLFINTAPCGDARIFSPHEAATQEDSLDKHPNRKARGQLRTKIESGEGTIPVKSSDGIQTWDGVLQGQRLLTMSCSDKIARWNVVGVQGALLSHFVEPIYLESIVLGSLFHPSHMYRAVCGRIENTVQGLPPPYRLNKPLMSLITSPEVRQPGKAPNYSVNWTWSHSLEGPEIINSVTGKDERGMASRLSKQGMFSRFMNLVGRVNSRTNIGFGNCPRDYSDVKFLVQDYNMAKDQLVEAFQKTELGTWLKKPMEQDQFELPPQTQEAESPRHRLAQ</sequence>
<dbReference type="FunFam" id="3.30.160.20:FF:000009">
    <property type="entry name" value="Adenosine deaminase RNA-specific B2 (inactive)"/>
    <property type="match status" value="1"/>
</dbReference>
<feature type="region of interest" description="Disordered" evidence="2">
    <location>
        <begin position="1"/>
        <end position="27"/>
    </location>
</feature>
<protein>
    <recommendedName>
        <fullName evidence="6">Double-stranded RNA-specific editase 1</fullName>
    </recommendedName>
</protein>
<dbReference type="GO" id="GO:0003725">
    <property type="term" value="F:double-stranded RNA binding"/>
    <property type="evidence" value="ECO:0007669"/>
    <property type="project" value="TreeGrafter"/>
</dbReference>
<evidence type="ECO:0000256" key="1">
    <source>
        <dbReference type="PROSITE-ProRule" id="PRU00266"/>
    </source>
</evidence>
<evidence type="ECO:0008006" key="6">
    <source>
        <dbReference type="Google" id="ProtNLM"/>
    </source>
</evidence>
<dbReference type="PANTHER" id="PTHR10910">
    <property type="entry name" value="EUKARYOTE SPECIFIC DSRNA BINDING PROTEIN"/>
    <property type="match status" value="1"/>
</dbReference>
<feature type="domain" description="A to I editase" evidence="4">
    <location>
        <begin position="580"/>
        <end position="911"/>
    </location>
</feature>
<dbReference type="InterPro" id="IPR014720">
    <property type="entry name" value="dsRBD_dom"/>
</dbReference>
<dbReference type="GO" id="GO:0008251">
    <property type="term" value="F:tRNA-specific adenosine deaminase activity"/>
    <property type="evidence" value="ECO:0007669"/>
    <property type="project" value="TreeGrafter"/>
</dbReference>
<feature type="compositionally biased region" description="Basic and acidic residues" evidence="2">
    <location>
        <begin position="1"/>
        <end position="13"/>
    </location>
</feature>
<evidence type="ECO:0000259" key="3">
    <source>
        <dbReference type="PROSITE" id="PS50137"/>
    </source>
</evidence>
<reference evidence="5" key="1">
    <citation type="submission" date="2020-11" db="EMBL/GenBank/DDBJ databases">
        <authorList>
            <person name="Tran Van P."/>
        </authorList>
    </citation>
    <scope>NUCLEOTIDE SEQUENCE</scope>
</reference>
<dbReference type="GO" id="GO:0003726">
    <property type="term" value="F:double-stranded RNA adenosine deaminase activity"/>
    <property type="evidence" value="ECO:0007669"/>
    <property type="project" value="TreeGrafter"/>
</dbReference>
<organism evidence="5">
    <name type="scientific">Timema douglasi</name>
    <name type="common">Walking stick</name>
    <dbReference type="NCBI Taxonomy" id="61478"/>
    <lineage>
        <taxon>Eukaryota</taxon>
        <taxon>Metazoa</taxon>
        <taxon>Ecdysozoa</taxon>
        <taxon>Arthropoda</taxon>
        <taxon>Hexapoda</taxon>
        <taxon>Insecta</taxon>
        <taxon>Pterygota</taxon>
        <taxon>Neoptera</taxon>
        <taxon>Polyneoptera</taxon>
        <taxon>Phasmatodea</taxon>
        <taxon>Timematodea</taxon>
        <taxon>Timematoidea</taxon>
        <taxon>Timematidae</taxon>
        <taxon>Timema</taxon>
    </lineage>
</organism>
<feature type="domain" description="DRBM" evidence="3">
    <location>
        <begin position="298"/>
        <end position="364"/>
    </location>
</feature>
<dbReference type="SMART" id="SM00358">
    <property type="entry name" value="DSRM"/>
    <property type="match status" value="2"/>
</dbReference>
<feature type="compositionally biased region" description="Basic and acidic residues" evidence="2">
    <location>
        <begin position="266"/>
        <end position="276"/>
    </location>
</feature>
<dbReference type="SMART" id="SM00552">
    <property type="entry name" value="ADEAMc"/>
    <property type="match status" value="1"/>
</dbReference>
<keyword evidence="1" id="KW-0694">RNA-binding</keyword>
<proteinExistence type="predicted"/>
<gene>
    <name evidence="5" type="ORF">TDIB3V08_LOCUS3824</name>
</gene>
<name>A0A7R8VFG7_TIMDO</name>
<feature type="compositionally biased region" description="Acidic residues" evidence="2">
    <location>
        <begin position="162"/>
        <end position="184"/>
    </location>
</feature>
<feature type="region of interest" description="Disordered" evidence="2">
    <location>
        <begin position="162"/>
        <end position="189"/>
    </location>
</feature>
<feature type="region of interest" description="Disordered" evidence="2">
    <location>
        <begin position="253"/>
        <end position="299"/>
    </location>
</feature>
<evidence type="ECO:0000256" key="2">
    <source>
        <dbReference type="SAM" id="MobiDB-lite"/>
    </source>
</evidence>
<feature type="domain" description="DRBM" evidence="3">
    <location>
        <begin position="474"/>
        <end position="510"/>
    </location>
</feature>
<feature type="region of interest" description="Disordered" evidence="2">
    <location>
        <begin position="906"/>
        <end position="929"/>
    </location>
</feature>
<dbReference type="Gene3D" id="3.30.160.20">
    <property type="match status" value="2"/>
</dbReference>